<keyword evidence="3" id="KW-0949">S-adenosyl-L-methionine</keyword>
<dbReference type="SUPFAM" id="SSF53335">
    <property type="entry name" value="S-adenosyl-L-methionine-dependent methyltransferases"/>
    <property type="match status" value="1"/>
</dbReference>
<dbReference type="InterPro" id="IPR002052">
    <property type="entry name" value="DNA_methylase_N6_adenine_CS"/>
</dbReference>
<dbReference type="PANTHER" id="PTHR47806:SF1">
    <property type="entry name" value="RIBOSOMAL PROTEIN UL3 GLUTAMINE METHYLTRANSFERASE"/>
    <property type="match status" value="1"/>
</dbReference>
<keyword evidence="5" id="KW-0687">Ribonucleoprotein</keyword>
<dbReference type="InterPro" id="IPR017127">
    <property type="entry name" value="Ribosome_uL3_MTase"/>
</dbReference>
<dbReference type="GO" id="GO:0005829">
    <property type="term" value="C:cytosol"/>
    <property type="evidence" value="ECO:0007669"/>
    <property type="project" value="TreeGrafter"/>
</dbReference>
<dbReference type="GO" id="GO:0036009">
    <property type="term" value="F:protein-glutamine N-methyltransferase activity"/>
    <property type="evidence" value="ECO:0007669"/>
    <property type="project" value="InterPro"/>
</dbReference>
<evidence type="ECO:0000256" key="2">
    <source>
        <dbReference type="ARBA" id="ARBA00022679"/>
    </source>
</evidence>
<comment type="caution">
    <text evidence="5">The sequence shown here is derived from an EMBL/GenBank/DDBJ whole genome shotgun (WGS) entry which is preliminary data.</text>
</comment>
<reference evidence="5 6" key="1">
    <citation type="submission" date="2019-11" db="EMBL/GenBank/DDBJ databases">
        <title>Caenimonas koreensis gen. nov., sp. nov., isolated from activated sludge.</title>
        <authorList>
            <person name="Seung H.R."/>
        </authorList>
    </citation>
    <scope>NUCLEOTIDE SEQUENCE [LARGE SCALE GENOMIC DNA]</scope>
    <source>
        <strain evidence="5 6">EMB320</strain>
    </source>
</reference>
<protein>
    <submittedName>
        <fullName evidence="5">50S ribosomal protein L3 N(5)-glutamine methyltransferase</fullName>
        <ecNumber evidence="5">2.1.1.298</ecNumber>
    </submittedName>
</protein>
<dbReference type="NCBIfam" id="TIGR00536">
    <property type="entry name" value="hemK_fam"/>
    <property type="match status" value="1"/>
</dbReference>
<dbReference type="GO" id="GO:0032259">
    <property type="term" value="P:methylation"/>
    <property type="evidence" value="ECO:0007669"/>
    <property type="project" value="UniProtKB-KW"/>
</dbReference>
<keyword evidence="2 5" id="KW-0808">Transferase</keyword>
<dbReference type="PIRSF" id="PIRSF037167">
    <property type="entry name" value="Mtase_YfcB_prd"/>
    <property type="match status" value="1"/>
</dbReference>
<dbReference type="OrthoDB" id="9800643at2"/>
<name>A0A844AVF9_9BURK</name>
<evidence type="ECO:0000259" key="4">
    <source>
        <dbReference type="Pfam" id="PF05175"/>
    </source>
</evidence>
<dbReference type="Gene3D" id="1.10.8.10">
    <property type="entry name" value="DNA helicase RuvA subunit, C-terminal domain"/>
    <property type="match status" value="1"/>
</dbReference>
<dbReference type="RefSeq" id="WP_153585819.1">
    <property type="nucleotide sequence ID" value="NZ_WJBU01000013.1"/>
</dbReference>
<dbReference type="EMBL" id="WJBU01000013">
    <property type="protein sequence ID" value="MRD48500.1"/>
    <property type="molecule type" value="Genomic_DNA"/>
</dbReference>
<gene>
    <name evidence="5" type="primary">prmB</name>
    <name evidence="5" type="ORF">GHT07_14530</name>
</gene>
<organism evidence="5 6">
    <name type="scientific">Caenimonas koreensis DSM 17982</name>
    <dbReference type="NCBI Taxonomy" id="1121255"/>
    <lineage>
        <taxon>Bacteria</taxon>
        <taxon>Pseudomonadati</taxon>
        <taxon>Pseudomonadota</taxon>
        <taxon>Betaproteobacteria</taxon>
        <taxon>Burkholderiales</taxon>
        <taxon>Comamonadaceae</taxon>
        <taxon>Caenimonas</taxon>
    </lineage>
</organism>
<dbReference type="PANTHER" id="PTHR47806">
    <property type="entry name" value="50S RIBOSOMAL PROTEIN L3 GLUTAMINE METHYLTRANSFERASE"/>
    <property type="match status" value="1"/>
</dbReference>
<dbReference type="InterPro" id="IPR029063">
    <property type="entry name" value="SAM-dependent_MTases_sf"/>
</dbReference>
<dbReference type="InterPro" id="IPR007848">
    <property type="entry name" value="Small_mtfrase_dom"/>
</dbReference>
<dbReference type="InterPro" id="IPR004556">
    <property type="entry name" value="HemK-like"/>
</dbReference>
<keyword evidence="5" id="KW-0689">Ribosomal protein</keyword>
<evidence type="ECO:0000313" key="5">
    <source>
        <dbReference type="EMBL" id="MRD48500.1"/>
    </source>
</evidence>
<accession>A0A844AVF9</accession>
<dbReference type="EC" id="2.1.1.298" evidence="5"/>
<dbReference type="NCBIfam" id="TIGR03533">
    <property type="entry name" value="L3_gln_methyl"/>
    <property type="match status" value="1"/>
</dbReference>
<keyword evidence="1 5" id="KW-0489">Methyltransferase</keyword>
<dbReference type="GO" id="GO:0003676">
    <property type="term" value="F:nucleic acid binding"/>
    <property type="evidence" value="ECO:0007669"/>
    <property type="project" value="InterPro"/>
</dbReference>
<dbReference type="CDD" id="cd02440">
    <property type="entry name" value="AdoMet_MTases"/>
    <property type="match status" value="1"/>
</dbReference>
<dbReference type="AlphaFoldDB" id="A0A844AVF9"/>
<dbReference type="GO" id="GO:0005840">
    <property type="term" value="C:ribosome"/>
    <property type="evidence" value="ECO:0007669"/>
    <property type="project" value="UniProtKB-KW"/>
</dbReference>
<evidence type="ECO:0000313" key="6">
    <source>
        <dbReference type="Proteomes" id="UP000487350"/>
    </source>
</evidence>
<dbReference type="Pfam" id="PF05175">
    <property type="entry name" value="MTS"/>
    <property type="match status" value="1"/>
</dbReference>
<keyword evidence="6" id="KW-1185">Reference proteome</keyword>
<dbReference type="Proteomes" id="UP000487350">
    <property type="component" value="Unassembled WGS sequence"/>
</dbReference>
<evidence type="ECO:0000256" key="1">
    <source>
        <dbReference type="ARBA" id="ARBA00022603"/>
    </source>
</evidence>
<proteinExistence type="predicted"/>
<dbReference type="Gene3D" id="3.40.50.150">
    <property type="entry name" value="Vaccinia Virus protein VP39"/>
    <property type="match status" value="1"/>
</dbReference>
<feature type="domain" description="Methyltransferase small" evidence="4">
    <location>
        <begin position="120"/>
        <end position="202"/>
    </location>
</feature>
<dbReference type="PROSITE" id="PS00092">
    <property type="entry name" value="N6_MTASE"/>
    <property type="match status" value="1"/>
</dbReference>
<evidence type="ECO:0000256" key="3">
    <source>
        <dbReference type="ARBA" id="ARBA00022691"/>
    </source>
</evidence>
<sequence length="288" mass="31097">MTLIETVEASAKRLQDAGVAFGHGTTNAFDEAAWLVLWQLGLPLDDLDGVADMAVSPEQADSIDELIAERIATRKPAAYLTREAWLQGVPFYVDERAIVPRSFIAEVLVDGDIDTWLTESTTNVCDLCTGNGSLAVIAAMVFPDVVVDAIDISVDALAVARINVDKHGLQERVHLIESDGLAKARGPYDLILCNPPYVNARSMAALPDEYKAEPSLALAGGEDGMDFIRALFRDAPAKMTDQAVLILEIGNERENFEAAFAELEVVWLATSAGDDQVLLVTREALVAL</sequence>